<dbReference type="GO" id="GO:0005886">
    <property type="term" value="C:plasma membrane"/>
    <property type="evidence" value="ECO:0007669"/>
    <property type="project" value="UniProtKB-SubCell"/>
</dbReference>
<keyword evidence="7 12" id="KW-1133">Transmembrane helix</keyword>
<comment type="function">
    <text evidence="1">Mediates high-affinity intracellular uptake of the rare oligo-element molybdenum.</text>
</comment>
<keyword evidence="5" id="KW-1003">Cell membrane</keyword>
<keyword evidence="8" id="KW-0406">Ion transport</keyword>
<protein>
    <recommendedName>
        <fullName evidence="3">Molybdate-anion transporter</fullName>
    </recommendedName>
    <alternativeName>
        <fullName evidence="10">Major facilitator superfamily domain-containing protein 5</fullName>
    </alternativeName>
    <alternativeName>
        <fullName evidence="11">Molybdate transporter 2 homolog</fullName>
    </alternativeName>
</protein>
<feature type="transmembrane region" description="Helical" evidence="12">
    <location>
        <begin position="110"/>
        <end position="129"/>
    </location>
</feature>
<evidence type="ECO:0000256" key="3">
    <source>
        <dbReference type="ARBA" id="ARBA00021242"/>
    </source>
</evidence>
<evidence type="ECO:0000256" key="10">
    <source>
        <dbReference type="ARBA" id="ARBA00030646"/>
    </source>
</evidence>
<dbReference type="EMBL" id="CAJNNW010016855">
    <property type="protein sequence ID" value="CAE8659868.1"/>
    <property type="molecule type" value="Genomic_DNA"/>
</dbReference>
<evidence type="ECO:0000256" key="4">
    <source>
        <dbReference type="ARBA" id="ARBA00022448"/>
    </source>
</evidence>
<evidence type="ECO:0000256" key="7">
    <source>
        <dbReference type="ARBA" id="ARBA00022989"/>
    </source>
</evidence>
<feature type="transmembrane region" description="Helical" evidence="12">
    <location>
        <begin position="190"/>
        <end position="212"/>
    </location>
</feature>
<dbReference type="SUPFAM" id="SSF103473">
    <property type="entry name" value="MFS general substrate transporter"/>
    <property type="match status" value="1"/>
</dbReference>
<feature type="non-terminal residue" evidence="13">
    <location>
        <position position="221"/>
    </location>
</feature>
<dbReference type="GO" id="GO:0015098">
    <property type="term" value="F:molybdate ion transmembrane transporter activity"/>
    <property type="evidence" value="ECO:0007669"/>
    <property type="project" value="InterPro"/>
</dbReference>
<proteinExistence type="predicted"/>
<evidence type="ECO:0000313" key="14">
    <source>
        <dbReference type="Proteomes" id="UP000626109"/>
    </source>
</evidence>
<evidence type="ECO:0000256" key="2">
    <source>
        <dbReference type="ARBA" id="ARBA00004651"/>
    </source>
</evidence>
<evidence type="ECO:0000256" key="12">
    <source>
        <dbReference type="SAM" id="Phobius"/>
    </source>
</evidence>
<sequence length="221" mass="22857">VPQLCSLASSAHGRHRQRQRAALAAVTVVASAAAAAKAARTAALVVAAGVAGPGSGRQAFQAYFGPGLLTSRLGQASAPNQRRSSVFFRAASVNVRRQAIGVAGEAVAEVYSVALGSMLALAAGLAAWTQPWADRGSRDSDIDNLTTGQASGGLAAIFLPVWLLCVAGDWLQGPYVYALYESYGLPREDIARLFVAGFGASMAFGTFVGSWVDQLGRKRGC</sequence>
<comment type="subcellular location">
    <subcellularLocation>
        <location evidence="2">Cell membrane</location>
        <topology evidence="2">Multi-pass membrane protein</topology>
    </subcellularLocation>
</comment>
<evidence type="ECO:0000256" key="11">
    <source>
        <dbReference type="ARBA" id="ARBA00032555"/>
    </source>
</evidence>
<dbReference type="GO" id="GO:0006811">
    <property type="term" value="P:monoatomic ion transport"/>
    <property type="evidence" value="ECO:0007669"/>
    <property type="project" value="UniProtKB-KW"/>
</dbReference>
<feature type="transmembrane region" description="Helical" evidence="12">
    <location>
        <begin position="21"/>
        <end position="39"/>
    </location>
</feature>
<keyword evidence="6 12" id="KW-0812">Transmembrane</keyword>
<keyword evidence="9 12" id="KW-0472">Membrane</keyword>
<feature type="transmembrane region" description="Helical" evidence="12">
    <location>
        <begin position="150"/>
        <end position="170"/>
    </location>
</feature>
<dbReference type="PANTHER" id="PTHR23516">
    <property type="entry name" value="SAM (S-ADENOSYL METHIONINE) TRANSPORTER"/>
    <property type="match status" value="1"/>
</dbReference>
<name>A0A813IYV0_POLGL</name>
<feature type="non-terminal residue" evidence="13">
    <location>
        <position position="1"/>
    </location>
</feature>
<accession>A0A813IYV0</accession>
<evidence type="ECO:0000313" key="13">
    <source>
        <dbReference type="EMBL" id="CAE8659868.1"/>
    </source>
</evidence>
<comment type="caution">
    <text evidence="13">The sequence shown here is derived from an EMBL/GenBank/DDBJ whole genome shotgun (WGS) entry which is preliminary data.</text>
</comment>
<evidence type="ECO:0000256" key="1">
    <source>
        <dbReference type="ARBA" id="ARBA00003019"/>
    </source>
</evidence>
<dbReference type="PANTHER" id="PTHR23516:SF1">
    <property type="entry name" value="MOLYBDATE-ANION TRANSPORTER"/>
    <property type="match status" value="1"/>
</dbReference>
<evidence type="ECO:0000256" key="8">
    <source>
        <dbReference type="ARBA" id="ARBA00023065"/>
    </source>
</evidence>
<dbReference type="Pfam" id="PF05631">
    <property type="entry name" value="MFS_5"/>
    <property type="match status" value="1"/>
</dbReference>
<dbReference type="AlphaFoldDB" id="A0A813IYV0"/>
<reference evidence="13" key="1">
    <citation type="submission" date="2021-02" db="EMBL/GenBank/DDBJ databases">
        <authorList>
            <person name="Dougan E. K."/>
            <person name="Rhodes N."/>
            <person name="Thang M."/>
            <person name="Chan C."/>
        </authorList>
    </citation>
    <scope>NUCLEOTIDE SEQUENCE</scope>
</reference>
<evidence type="ECO:0000256" key="6">
    <source>
        <dbReference type="ARBA" id="ARBA00022692"/>
    </source>
</evidence>
<evidence type="ECO:0000256" key="5">
    <source>
        <dbReference type="ARBA" id="ARBA00022475"/>
    </source>
</evidence>
<organism evidence="13 14">
    <name type="scientific">Polarella glacialis</name>
    <name type="common">Dinoflagellate</name>
    <dbReference type="NCBI Taxonomy" id="89957"/>
    <lineage>
        <taxon>Eukaryota</taxon>
        <taxon>Sar</taxon>
        <taxon>Alveolata</taxon>
        <taxon>Dinophyceae</taxon>
        <taxon>Suessiales</taxon>
        <taxon>Suessiaceae</taxon>
        <taxon>Polarella</taxon>
    </lineage>
</organism>
<dbReference type="InterPro" id="IPR008509">
    <property type="entry name" value="MOT2/MFSD5"/>
</dbReference>
<evidence type="ECO:0000256" key="9">
    <source>
        <dbReference type="ARBA" id="ARBA00023136"/>
    </source>
</evidence>
<gene>
    <name evidence="13" type="ORF">PGLA2088_LOCUS13912</name>
</gene>
<dbReference type="Proteomes" id="UP000626109">
    <property type="component" value="Unassembled WGS sequence"/>
</dbReference>
<dbReference type="InterPro" id="IPR036259">
    <property type="entry name" value="MFS_trans_sf"/>
</dbReference>
<keyword evidence="4" id="KW-0813">Transport</keyword>